<sequence>MFEQLFYLMVLTFFRIFALWIFRPILINHGPQCTPVRHYASPVHFTNVSTGQVKVEKLHVKKTRGKPHEEKEHRSFSPFCLHRCQNQIQ</sequence>
<organism evidence="2 3">
    <name type="scientific">Choiromyces venosus 120613-1</name>
    <dbReference type="NCBI Taxonomy" id="1336337"/>
    <lineage>
        <taxon>Eukaryota</taxon>
        <taxon>Fungi</taxon>
        <taxon>Dikarya</taxon>
        <taxon>Ascomycota</taxon>
        <taxon>Pezizomycotina</taxon>
        <taxon>Pezizomycetes</taxon>
        <taxon>Pezizales</taxon>
        <taxon>Tuberaceae</taxon>
        <taxon>Choiromyces</taxon>
    </lineage>
</organism>
<keyword evidence="1" id="KW-0472">Membrane</keyword>
<reference evidence="2 3" key="1">
    <citation type="journal article" date="2018" name="Nat. Ecol. Evol.">
        <title>Pezizomycetes genomes reveal the molecular basis of ectomycorrhizal truffle lifestyle.</title>
        <authorList>
            <person name="Murat C."/>
            <person name="Payen T."/>
            <person name="Noel B."/>
            <person name="Kuo A."/>
            <person name="Morin E."/>
            <person name="Chen J."/>
            <person name="Kohler A."/>
            <person name="Krizsan K."/>
            <person name="Balestrini R."/>
            <person name="Da Silva C."/>
            <person name="Montanini B."/>
            <person name="Hainaut M."/>
            <person name="Levati E."/>
            <person name="Barry K.W."/>
            <person name="Belfiori B."/>
            <person name="Cichocki N."/>
            <person name="Clum A."/>
            <person name="Dockter R.B."/>
            <person name="Fauchery L."/>
            <person name="Guy J."/>
            <person name="Iotti M."/>
            <person name="Le Tacon F."/>
            <person name="Lindquist E.A."/>
            <person name="Lipzen A."/>
            <person name="Malagnac F."/>
            <person name="Mello A."/>
            <person name="Molinier V."/>
            <person name="Miyauchi S."/>
            <person name="Poulain J."/>
            <person name="Riccioni C."/>
            <person name="Rubini A."/>
            <person name="Sitrit Y."/>
            <person name="Splivallo R."/>
            <person name="Traeger S."/>
            <person name="Wang M."/>
            <person name="Zifcakova L."/>
            <person name="Wipf D."/>
            <person name="Zambonelli A."/>
            <person name="Paolocci F."/>
            <person name="Nowrousian M."/>
            <person name="Ottonello S."/>
            <person name="Baldrian P."/>
            <person name="Spatafora J.W."/>
            <person name="Henrissat B."/>
            <person name="Nagy L.G."/>
            <person name="Aury J.M."/>
            <person name="Wincker P."/>
            <person name="Grigoriev I.V."/>
            <person name="Bonfante P."/>
            <person name="Martin F.M."/>
        </authorList>
    </citation>
    <scope>NUCLEOTIDE SEQUENCE [LARGE SCALE GENOMIC DNA]</scope>
    <source>
        <strain evidence="2 3">120613-1</strain>
    </source>
</reference>
<feature type="transmembrane region" description="Helical" evidence="1">
    <location>
        <begin position="6"/>
        <end position="22"/>
    </location>
</feature>
<keyword evidence="3" id="KW-1185">Reference proteome</keyword>
<proteinExistence type="predicted"/>
<accession>A0A3N4JSV2</accession>
<protein>
    <submittedName>
        <fullName evidence="2">Uncharacterized protein</fullName>
    </submittedName>
</protein>
<evidence type="ECO:0000313" key="2">
    <source>
        <dbReference type="EMBL" id="RPA99220.1"/>
    </source>
</evidence>
<gene>
    <name evidence="2" type="ORF">L873DRAFT_934346</name>
</gene>
<evidence type="ECO:0000313" key="3">
    <source>
        <dbReference type="Proteomes" id="UP000276215"/>
    </source>
</evidence>
<keyword evidence="1" id="KW-1133">Transmembrane helix</keyword>
<dbReference type="EMBL" id="ML120389">
    <property type="protein sequence ID" value="RPA99220.1"/>
    <property type="molecule type" value="Genomic_DNA"/>
</dbReference>
<dbReference type="AlphaFoldDB" id="A0A3N4JSV2"/>
<evidence type="ECO:0000256" key="1">
    <source>
        <dbReference type="SAM" id="Phobius"/>
    </source>
</evidence>
<dbReference type="Proteomes" id="UP000276215">
    <property type="component" value="Unassembled WGS sequence"/>
</dbReference>
<name>A0A3N4JSV2_9PEZI</name>
<keyword evidence="1" id="KW-0812">Transmembrane</keyword>